<reference evidence="3 4" key="1">
    <citation type="submission" date="2020-10" db="EMBL/GenBank/DDBJ databases">
        <authorList>
            <person name="Peeters C."/>
        </authorList>
    </citation>
    <scope>NUCLEOTIDE SEQUENCE [LARGE SCALE GENOMIC DNA]</scope>
    <source>
        <strain evidence="3 4">LMG 27952</strain>
    </source>
</reference>
<organism evidence="3 4">
    <name type="scientific">Paraburkholderia hiiakae</name>
    <dbReference type="NCBI Taxonomy" id="1081782"/>
    <lineage>
        <taxon>Bacteria</taxon>
        <taxon>Pseudomonadati</taxon>
        <taxon>Pseudomonadota</taxon>
        <taxon>Betaproteobacteria</taxon>
        <taxon>Burkholderiales</taxon>
        <taxon>Burkholderiaceae</taxon>
        <taxon>Paraburkholderia</taxon>
    </lineage>
</organism>
<evidence type="ECO:0000313" key="3">
    <source>
        <dbReference type="EMBL" id="CAD6558822.1"/>
    </source>
</evidence>
<comment type="caution">
    <text evidence="3">The sequence shown here is derived from an EMBL/GenBank/DDBJ whole genome shotgun (WGS) entry which is preliminary data.</text>
</comment>
<dbReference type="SUPFAM" id="SSF143120">
    <property type="entry name" value="YefM-like"/>
    <property type="match status" value="1"/>
</dbReference>
<evidence type="ECO:0000313" key="4">
    <source>
        <dbReference type="Proteomes" id="UP000656319"/>
    </source>
</evidence>
<feature type="compositionally biased region" description="Basic residues" evidence="2">
    <location>
        <begin position="186"/>
        <end position="197"/>
    </location>
</feature>
<evidence type="ECO:0000256" key="1">
    <source>
        <dbReference type="ARBA" id="ARBA00009981"/>
    </source>
</evidence>
<evidence type="ECO:0000256" key="2">
    <source>
        <dbReference type="SAM" id="MobiDB-lite"/>
    </source>
</evidence>
<dbReference type="EMBL" id="CAJHCQ010000025">
    <property type="protein sequence ID" value="CAD6558822.1"/>
    <property type="molecule type" value="Genomic_DNA"/>
</dbReference>
<comment type="similarity">
    <text evidence="1">Belongs to the phD/YefM antitoxin family.</text>
</comment>
<keyword evidence="4" id="KW-1185">Reference proteome</keyword>
<dbReference type="RefSeq" id="WP_201700169.1">
    <property type="nucleotide sequence ID" value="NZ_CAJHCQ010000025.1"/>
</dbReference>
<feature type="region of interest" description="Disordered" evidence="2">
    <location>
        <begin position="167"/>
        <end position="197"/>
    </location>
</feature>
<name>A0ABM8P860_9BURK</name>
<protein>
    <submittedName>
        <fullName evidence="3">Uncharacterized protein</fullName>
    </submittedName>
</protein>
<sequence length="197" mass="20715">MPHDPATPNPDIAVPAKGEVTSFVSGGQRYIVMPASDYEGLTETEHLLGSPENAAGIAEAKRWAEETFGRDRQVAGPEETAKPTGYTEFAGAARALALCIAGEGSPGSWFGAPFAGPQESTCDYGRLVCMTTGLTQVLLSGTPVSIGSPALTAHQAIELARRLAQESSRRTTYSASSNPGSMSGALRRKHPRDNKKP</sequence>
<dbReference type="Proteomes" id="UP000656319">
    <property type="component" value="Unassembled WGS sequence"/>
</dbReference>
<dbReference type="InterPro" id="IPR036165">
    <property type="entry name" value="YefM-like_sf"/>
</dbReference>
<dbReference type="Gene3D" id="6.10.250.330">
    <property type="match status" value="1"/>
</dbReference>
<accession>A0ABM8P860</accession>
<proteinExistence type="inferred from homology"/>
<feature type="compositionally biased region" description="Polar residues" evidence="2">
    <location>
        <begin position="170"/>
        <end position="181"/>
    </location>
</feature>
<gene>
    <name evidence="3" type="ORF">LMG27952_06721</name>
</gene>